<organism evidence="1 2">
    <name type="scientific">Agrobacterium rosae</name>
    <dbReference type="NCBI Taxonomy" id="1972867"/>
    <lineage>
        <taxon>Bacteria</taxon>
        <taxon>Pseudomonadati</taxon>
        <taxon>Pseudomonadota</taxon>
        <taxon>Alphaproteobacteria</taxon>
        <taxon>Hyphomicrobiales</taxon>
        <taxon>Rhizobiaceae</taxon>
        <taxon>Rhizobium/Agrobacterium group</taxon>
        <taxon>Agrobacterium</taxon>
    </lineage>
</organism>
<evidence type="ECO:0000313" key="1">
    <source>
        <dbReference type="EMBL" id="POO49242.1"/>
    </source>
</evidence>
<dbReference type="AlphaFoldDB" id="A0AAE5RTX7"/>
<protein>
    <submittedName>
        <fullName evidence="1">Uncharacterized protein</fullName>
    </submittedName>
</protein>
<accession>A0AAE5RTX7</accession>
<sequence>MVKAHNGLPGNSAFQGGVTFFPMKAASLYSNTSMASRPLGTAIGQDKDGNAKVYGGSATALYKLSPTNRQWTNISRSGGYSTTGKERWKSVEFGSLQLFTNFTDEPQYIDMNADVQFANLTSLVKGRHLATHKGFAILGNTYDALDGGVPYRVRWSAIENPSDWVYSQSTQADFQDIFGSGSIMGIVTDDQCWILLQRGIAQMTYIGAPYVWQFTDRVVGKGCSVSESLISIEGGRHFFLSDDGFYMLQNGNLTPVGAGRIDKWFMQNADQDKLNLMSVASDPRESLIYWSFCSVNSSTGRPDMMLILNYVTGEWSTADATADLIFPSLSLPWTIDQLDTYQTLDNVPASFDDPIWSGGKSMLWGMSNTGAVYSYSGQTLELSIETPEYQLSKILPNQTGADITSISKARPLFEGNGTARVQVGTRKLLSDEITWSDLKDTSPETGFAYFREKSRFQRFRVKISGNWKTAFAVQIDGSTAGKR</sequence>
<dbReference type="Proteomes" id="UP000237447">
    <property type="component" value="Unassembled WGS sequence"/>
</dbReference>
<comment type="caution">
    <text evidence="1">The sequence shown here is derived from an EMBL/GenBank/DDBJ whole genome shotgun (WGS) entry which is preliminary data.</text>
</comment>
<dbReference type="EMBL" id="NXEJ01000011">
    <property type="protein sequence ID" value="POO49242.1"/>
    <property type="molecule type" value="Genomic_DNA"/>
</dbReference>
<name>A0AAE5RTX7_9HYPH</name>
<gene>
    <name evidence="1" type="ORF">CPJ18_22120</name>
</gene>
<proteinExistence type="predicted"/>
<reference evidence="1 2" key="1">
    <citation type="journal article" date="2018" name="Syst. Appl. Microbiol.">
        <title>Agrobacterium rosae sp. nov., isolated from galls on different agricultural crops.</title>
        <authorList>
            <person name="Kuzmanovic N."/>
            <person name="Pulawska J."/>
            <person name="Smalla K."/>
            <person name="Nesme X."/>
        </authorList>
    </citation>
    <scope>NUCLEOTIDE SEQUENCE [LARGE SCALE GENOMIC DNA]</scope>
    <source>
        <strain evidence="1 2">NCPPB 1650</strain>
    </source>
</reference>
<evidence type="ECO:0000313" key="2">
    <source>
        <dbReference type="Proteomes" id="UP000237447"/>
    </source>
</evidence>